<accession>A0A4R0JYQ9</accession>
<comment type="caution">
    <text evidence="3">The sequence shown here is derived from an EMBL/GenBank/DDBJ whole genome shotgun (WGS) entry which is preliminary data.</text>
</comment>
<dbReference type="OrthoDB" id="9795104at2"/>
<feature type="transmembrane region" description="Helical" evidence="1">
    <location>
        <begin position="57"/>
        <end position="83"/>
    </location>
</feature>
<evidence type="ECO:0000313" key="3">
    <source>
        <dbReference type="EMBL" id="TCC47535.1"/>
    </source>
</evidence>
<evidence type="ECO:0000259" key="2">
    <source>
        <dbReference type="Pfam" id="PF09990"/>
    </source>
</evidence>
<feature type="transmembrane region" description="Helical" evidence="1">
    <location>
        <begin position="89"/>
        <end position="110"/>
    </location>
</feature>
<keyword evidence="1" id="KW-0472">Membrane</keyword>
<dbReference type="InterPro" id="IPR019251">
    <property type="entry name" value="DUF2231_TM"/>
</dbReference>
<keyword evidence="1" id="KW-1133">Transmembrane helix</keyword>
<dbReference type="Proteomes" id="UP000293342">
    <property type="component" value="Unassembled WGS sequence"/>
</dbReference>
<dbReference type="AlphaFoldDB" id="A0A4R0JYQ9"/>
<feature type="transmembrane region" description="Helical" evidence="1">
    <location>
        <begin position="24"/>
        <end position="45"/>
    </location>
</feature>
<keyword evidence="1" id="KW-0812">Transmembrane</keyword>
<evidence type="ECO:0000313" key="4">
    <source>
        <dbReference type="Proteomes" id="UP000293342"/>
    </source>
</evidence>
<gene>
    <name evidence="3" type="ORF">E0H75_22435</name>
</gene>
<sequence length="169" mass="17686">MSDRSSAAKHPVSALLTGPYGHPFHPILVTIPIGAWVASFVFDIGSQAADAAYLVQASTWLIVIGIVGALAAATVGLLDFFAIPTGTPAFRTGVIHLILNVTIVVAYVVNALWRRGADADQVAVGPIVLSGVSLAALMVSGYLGGKLAFRYGVRVAEEDDQAEGFEPRR</sequence>
<evidence type="ECO:0000256" key="1">
    <source>
        <dbReference type="SAM" id="Phobius"/>
    </source>
</evidence>
<dbReference type="RefSeq" id="WP_131515605.1">
    <property type="nucleotide sequence ID" value="NZ_SJKD01000005.1"/>
</dbReference>
<protein>
    <submittedName>
        <fullName evidence="3">DUF2231 domain-containing protein</fullName>
    </submittedName>
</protein>
<proteinExistence type="predicted"/>
<feature type="domain" description="DUF2231" evidence="2">
    <location>
        <begin position="21"/>
        <end position="156"/>
    </location>
</feature>
<reference evidence="3 4" key="1">
    <citation type="submission" date="2019-02" db="EMBL/GenBank/DDBJ databases">
        <title>Kribbella capetownensis sp. nov. and Kribbella speibonae sp. nov., isolated from soil.</title>
        <authorList>
            <person name="Curtis S.M."/>
            <person name="Norton I."/>
            <person name="Everest G.J."/>
            <person name="Meyers P.R."/>
        </authorList>
    </citation>
    <scope>NUCLEOTIDE SEQUENCE [LARGE SCALE GENOMIC DNA]</scope>
    <source>
        <strain evidence="3 4">YM53</strain>
    </source>
</reference>
<dbReference type="Pfam" id="PF09990">
    <property type="entry name" value="DUF2231"/>
    <property type="match status" value="1"/>
</dbReference>
<name>A0A4R0JYQ9_9ACTN</name>
<feature type="transmembrane region" description="Helical" evidence="1">
    <location>
        <begin position="122"/>
        <end position="143"/>
    </location>
</feature>
<dbReference type="EMBL" id="SJKD01000005">
    <property type="protein sequence ID" value="TCC47535.1"/>
    <property type="molecule type" value="Genomic_DNA"/>
</dbReference>
<organism evidence="3 4">
    <name type="scientific">Kribbella capetownensis</name>
    <dbReference type="NCBI Taxonomy" id="1572659"/>
    <lineage>
        <taxon>Bacteria</taxon>
        <taxon>Bacillati</taxon>
        <taxon>Actinomycetota</taxon>
        <taxon>Actinomycetes</taxon>
        <taxon>Propionibacteriales</taxon>
        <taxon>Kribbellaceae</taxon>
        <taxon>Kribbella</taxon>
    </lineage>
</organism>
<keyword evidence="4" id="KW-1185">Reference proteome</keyword>